<dbReference type="RefSeq" id="WP_179917202.1">
    <property type="nucleotide sequence ID" value="NZ_JACCDE010000042.1"/>
</dbReference>
<keyword evidence="2" id="KW-1185">Reference proteome</keyword>
<evidence type="ECO:0000313" key="2">
    <source>
        <dbReference type="Proteomes" id="UP000526892"/>
    </source>
</evidence>
<sequence>MANPSQKLTRFTYRLRQDSNGGHYAWFEIRSQSQRAKIGLLPSETEELWITYAEMPHFLAHMVDDRTWDAHRKPILEMLAAHYLPPSH</sequence>
<dbReference type="EMBL" id="JACCDE010000042">
    <property type="protein sequence ID" value="NYS80125.1"/>
    <property type="molecule type" value="Genomic_DNA"/>
</dbReference>
<proteinExistence type="predicted"/>
<dbReference type="Proteomes" id="UP000526892">
    <property type="component" value="Unassembled WGS sequence"/>
</dbReference>
<protein>
    <submittedName>
        <fullName evidence="1">Uncharacterized protein</fullName>
    </submittedName>
</protein>
<comment type="caution">
    <text evidence="1">The sequence shown here is derived from an EMBL/GenBank/DDBJ whole genome shotgun (WGS) entry which is preliminary data.</text>
</comment>
<name>A0A7Z0LXA2_9GAMM</name>
<organism evidence="1 2">
    <name type="scientific">Vreelandella glaciei</name>
    <dbReference type="NCBI Taxonomy" id="186761"/>
    <lineage>
        <taxon>Bacteria</taxon>
        <taxon>Pseudomonadati</taxon>
        <taxon>Pseudomonadota</taxon>
        <taxon>Gammaproteobacteria</taxon>
        <taxon>Oceanospirillales</taxon>
        <taxon>Halomonadaceae</taxon>
        <taxon>Vreelandella</taxon>
    </lineage>
</organism>
<reference evidence="1 2" key="1">
    <citation type="journal article" date="2003" name="Extremophiles">
        <title>Halomonas glaciei sp. nov. isolated from fast ice of Adelie Land, Antarctica.</title>
        <authorList>
            <person name="Reddy G.S."/>
            <person name="Raghavan P.U."/>
            <person name="Sarita N.B."/>
            <person name="Prakash J.S."/>
            <person name="Nagesh N."/>
            <person name="Delille D."/>
            <person name="Shivaji S."/>
        </authorList>
    </citation>
    <scope>NUCLEOTIDE SEQUENCE [LARGE SCALE GENOMIC DNA]</scope>
    <source>
        <strain evidence="1 2">DD39</strain>
    </source>
</reference>
<gene>
    <name evidence="1" type="ORF">HZS80_20890</name>
</gene>
<evidence type="ECO:0000313" key="1">
    <source>
        <dbReference type="EMBL" id="NYS80125.1"/>
    </source>
</evidence>
<accession>A0A7Z0LXA2</accession>
<dbReference type="AlphaFoldDB" id="A0A7Z0LXA2"/>